<reference evidence="2" key="2">
    <citation type="submission" date="2023-06" db="EMBL/GenBank/DDBJ databases">
        <authorList>
            <consortium name="Lawrence Berkeley National Laboratory"/>
            <person name="Haridas S."/>
            <person name="Hensen N."/>
            <person name="Bonometti L."/>
            <person name="Westerberg I."/>
            <person name="Brannstrom I.O."/>
            <person name="Guillou S."/>
            <person name="Cros-Aarteil S."/>
            <person name="Calhoun S."/>
            <person name="Kuo A."/>
            <person name="Mondo S."/>
            <person name="Pangilinan J."/>
            <person name="Riley R."/>
            <person name="LaButti K."/>
            <person name="Andreopoulos B."/>
            <person name="Lipzen A."/>
            <person name="Chen C."/>
            <person name="Yanf M."/>
            <person name="Daum C."/>
            <person name="Ng V."/>
            <person name="Clum A."/>
            <person name="Steindorff A."/>
            <person name="Ohm R."/>
            <person name="Martin F."/>
            <person name="Silar P."/>
            <person name="Natvig D."/>
            <person name="Lalanne C."/>
            <person name="Gautier V."/>
            <person name="Ament-velasquez S.L."/>
            <person name="Kruys A."/>
            <person name="Hutchinson M.I."/>
            <person name="Powell A.J."/>
            <person name="Barry K."/>
            <person name="Miller A.N."/>
            <person name="Grigoriev I.V."/>
            <person name="Debuchy R."/>
            <person name="Gladieux P."/>
            <person name="Thoren M.H."/>
            <person name="Johannesson H."/>
        </authorList>
    </citation>
    <scope>NUCLEOTIDE SEQUENCE</scope>
    <source>
        <strain evidence="2">CBS 232.78</strain>
    </source>
</reference>
<dbReference type="Proteomes" id="UP001285441">
    <property type="component" value="Unassembled WGS sequence"/>
</dbReference>
<comment type="caution">
    <text evidence="2">The sequence shown here is derived from an EMBL/GenBank/DDBJ whole genome shotgun (WGS) entry which is preliminary data.</text>
</comment>
<sequence length="447" mass="50790">MGGLAFAKLGIPTPRLAPAVYQTLRAACLENLREHFVYVASPIEGAGKEDHGDIDVLVAVEKRVAFPAFSDNGIPTPPRDLFKLIKQALNAKHVIESGTSANLAIPQLSSLADDIQESSGIVKERFTQVDVRICRDFDDLSWMLFKHAHGDLWNIIGSTIRRFGLTVDEDALWLRIPEIEPYNHRLSKIKLTSEPVEILHFLGMKVEGFWTEPFASTEALFEYATTCRLFWVQDIMQNIGVVGGDEVRALLKHNDRRRMNVRPLFAQWINEYVPALRAKGKFAPKGLKESIDDVRSVVRNEAFARFHVDAEYKERLREFVRTQEGHEIKNLIKSQLPDDLDPMYRGCLLSALKKIVIEGNEDFGISPTTALKDEHGLYDRKATQIFVTENWEDLGRIAWSRQQEEWLRRRKEKEANCNKGIREGAPMHKAITEDADEPSSLGRTTAT</sequence>
<name>A0AAE0P7V8_9PEZI</name>
<feature type="region of interest" description="Disordered" evidence="1">
    <location>
        <begin position="417"/>
        <end position="447"/>
    </location>
</feature>
<evidence type="ECO:0000313" key="3">
    <source>
        <dbReference type="Proteomes" id="UP001285441"/>
    </source>
</evidence>
<gene>
    <name evidence="2" type="ORF">B0H63DRAFT_52418</name>
</gene>
<evidence type="ECO:0000256" key="1">
    <source>
        <dbReference type="SAM" id="MobiDB-lite"/>
    </source>
</evidence>
<organism evidence="2 3">
    <name type="scientific">Podospora didyma</name>
    <dbReference type="NCBI Taxonomy" id="330526"/>
    <lineage>
        <taxon>Eukaryota</taxon>
        <taxon>Fungi</taxon>
        <taxon>Dikarya</taxon>
        <taxon>Ascomycota</taxon>
        <taxon>Pezizomycotina</taxon>
        <taxon>Sordariomycetes</taxon>
        <taxon>Sordariomycetidae</taxon>
        <taxon>Sordariales</taxon>
        <taxon>Podosporaceae</taxon>
        <taxon>Podospora</taxon>
    </lineage>
</organism>
<evidence type="ECO:0000313" key="2">
    <source>
        <dbReference type="EMBL" id="KAK3394620.1"/>
    </source>
</evidence>
<accession>A0AAE0P7V8</accession>
<protein>
    <recommendedName>
        <fullName evidence="4">Nucleotidyltransferase</fullName>
    </recommendedName>
</protein>
<evidence type="ECO:0008006" key="4">
    <source>
        <dbReference type="Google" id="ProtNLM"/>
    </source>
</evidence>
<dbReference type="EMBL" id="JAULSW010000001">
    <property type="protein sequence ID" value="KAK3394620.1"/>
    <property type="molecule type" value="Genomic_DNA"/>
</dbReference>
<reference evidence="2" key="1">
    <citation type="journal article" date="2023" name="Mol. Phylogenet. Evol.">
        <title>Genome-scale phylogeny and comparative genomics of the fungal order Sordariales.</title>
        <authorList>
            <person name="Hensen N."/>
            <person name="Bonometti L."/>
            <person name="Westerberg I."/>
            <person name="Brannstrom I.O."/>
            <person name="Guillou S."/>
            <person name="Cros-Aarteil S."/>
            <person name="Calhoun S."/>
            <person name="Haridas S."/>
            <person name="Kuo A."/>
            <person name="Mondo S."/>
            <person name="Pangilinan J."/>
            <person name="Riley R."/>
            <person name="LaButti K."/>
            <person name="Andreopoulos B."/>
            <person name="Lipzen A."/>
            <person name="Chen C."/>
            <person name="Yan M."/>
            <person name="Daum C."/>
            <person name="Ng V."/>
            <person name="Clum A."/>
            <person name="Steindorff A."/>
            <person name="Ohm R.A."/>
            <person name="Martin F."/>
            <person name="Silar P."/>
            <person name="Natvig D.O."/>
            <person name="Lalanne C."/>
            <person name="Gautier V."/>
            <person name="Ament-Velasquez S.L."/>
            <person name="Kruys A."/>
            <person name="Hutchinson M.I."/>
            <person name="Powell A.J."/>
            <person name="Barry K."/>
            <person name="Miller A.N."/>
            <person name="Grigoriev I.V."/>
            <person name="Debuchy R."/>
            <person name="Gladieux P."/>
            <person name="Hiltunen Thoren M."/>
            <person name="Johannesson H."/>
        </authorList>
    </citation>
    <scope>NUCLEOTIDE SEQUENCE</scope>
    <source>
        <strain evidence="2">CBS 232.78</strain>
    </source>
</reference>
<feature type="compositionally biased region" description="Basic and acidic residues" evidence="1">
    <location>
        <begin position="417"/>
        <end position="432"/>
    </location>
</feature>
<dbReference type="AlphaFoldDB" id="A0AAE0P7V8"/>
<keyword evidence="3" id="KW-1185">Reference proteome</keyword>
<proteinExistence type="predicted"/>